<organism evidence="1 2">
    <name type="scientific">Macrosiphum euphorbiae</name>
    <name type="common">potato aphid</name>
    <dbReference type="NCBI Taxonomy" id="13131"/>
    <lineage>
        <taxon>Eukaryota</taxon>
        <taxon>Metazoa</taxon>
        <taxon>Ecdysozoa</taxon>
        <taxon>Arthropoda</taxon>
        <taxon>Hexapoda</taxon>
        <taxon>Insecta</taxon>
        <taxon>Pterygota</taxon>
        <taxon>Neoptera</taxon>
        <taxon>Paraneoptera</taxon>
        <taxon>Hemiptera</taxon>
        <taxon>Sternorrhyncha</taxon>
        <taxon>Aphidomorpha</taxon>
        <taxon>Aphidoidea</taxon>
        <taxon>Aphididae</taxon>
        <taxon>Macrosiphini</taxon>
        <taxon>Macrosiphum</taxon>
    </lineage>
</organism>
<dbReference type="AlphaFoldDB" id="A0AAV0XP25"/>
<dbReference type="Proteomes" id="UP001160148">
    <property type="component" value="Unassembled WGS sequence"/>
</dbReference>
<keyword evidence="2" id="KW-1185">Reference proteome</keyword>
<proteinExistence type="predicted"/>
<evidence type="ECO:0000313" key="2">
    <source>
        <dbReference type="Proteomes" id="UP001160148"/>
    </source>
</evidence>
<gene>
    <name evidence="1" type="ORF">MEUPH1_LOCUS24491</name>
</gene>
<comment type="caution">
    <text evidence="1">The sequence shown here is derived from an EMBL/GenBank/DDBJ whole genome shotgun (WGS) entry which is preliminary data.</text>
</comment>
<evidence type="ECO:0000313" key="1">
    <source>
        <dbReference type="EMBL" id="CAI6370364.1"/>
    </source>
</evidence>
<dbReference type="PANTHER" id="PTHR10773:SF19">
    <property type="match status" value="1"/>
</dbReference>
<accession>A0AAV0XP25</accession>
<protein>
    <submittedName>
        <fullName evidence="1">Uncharacterized protein</fullName>
    </submittedName>
</protein>
<sequence>MLYKRQLWTYCLGIHDLATDNATMYVWDESLGSRGPQEIGSCILHYVKNFVTSTKLVMYSDQCGGQNRNIKMATLCNYIVDSPSITVEEIDHKFLLSGHSYLPCDQDFGLIEKEKKFHPHVHLPNDWISVILSARKKKHLKLST</sequence>
<name>A0AAV0XP25_9HEMI</name>
<dbReference type="EMBL" id="CARXXK010000339">
    <property type="protein sequence ID" value="CAI6370364.1"/>
    <property type="molecule type" value="Genomic_DNA"/>
</dbReference>
<reference evidence="1 2" key="1">
    <citation type="submission" date="2023-01" db="EMBL/GenBank/DDBJ databases">
        <authorList>
            <person name="Whitehead M."/>
        </authorList>
    </citation>
    <scope>NUCLEOTIDE SEQUENCE [LARGE SCALE GENOMIC DNA]</scope>
</reference>
<dbReference type="PANTHER" id="PTHR10773">
    <property type="entry name" value="DNA-DIRECTED RNA POLYMERASES I, II, AND III SUBUNIT RPABC2"/>
    <property type="match status" value="1"/>
</dbReference>